<protein>
    <submittedName>
        <fullName evidence="2">Uncharacterized protein</fullName>
    </submittedName>
</protein>
<keyword evidence="1" id="KW-0472">Membrane</keyword>
<feature type="transmembrane region" description="Helical" evidence="1">
    <location>
        <begin position="35"/>
        <end position="54"/>
    </location>
</feature>
<dbReference type="NCBIfam" id="NF040514">
    <property type="entry name" value="CAL67264_fam"/>
    <property type="match status" value="1"/>
</dbReference>
<dbReference type="Proteomes" id="UP000175968">
    <property type="component" value="Chromosome"/>
</dbReference>
<gene>
    <name evidence="2" type="ORF">EM308_11905</name>
</gene>
<keyword evidence="1" id="KW-1133">Transmembrane helix</keyword>
<name>A0AAC9N459_9FLAO</name>
<sequence length="60" mass="6602">MGMNKNTILGWATLIMILMGILLIALGFFKYRDVSGWGFAAVGIGFFSIAWVFSSLKGRL</sequence>
<evidence type="ECO:0000313" key="2">
    <source>
        <dbReference type="EMBL" id="AOW10150.1"/>
    </source>
</evidence>
<accession>A0AAC9N459</accession>
<proteinExistence type="predicted"/>
<dbReference type="InterPro" id="IPR047674">
    <property type="entry name" value="CAL67264-like"/>
</dbReference>
<dbReference type="KEGG" id="fgl:EM308_11905"/>
<keyword evidence="3" id="KW-1185">Reference proteome</keyword>
<evidence type="ECO:0000256" key="1">
    <source>
        <dbReference type="SAM" id="Phobius"/>
    </source>
</evidence>
<feature type="transmembrane region" description="Helical" evidence="1">
    <location>
        <begin position="7"/>
        <end position="29"/>
    </location>
</feature>
<keyword evidence="1" id="KW-0812">Transmembrane</keyword>
<dbReference type="EMBL" id="CP017479">
    <property type="protein sequence ID" value="AOW10150.1"/>
    <property type="molecule type" value="Genomic_DNA"/>
</dbReference>
<dbReference type="RefSeq" id="WP_035637005.1">
    <property type="nucleotide sequence ID" value="NZ_CP017479.1"/>
</dbReference>
<evidence type="ECO:0000313" key="3">
    <source>
        <dbReference type="Proteomes" id="UP000175968"/>
    </source>
</evidence>
<organism evidence="2 3">
    <name type="scientific">Flavobacterium gilvum</name>
    <dbReference type="NCBI Taxonomy" id="1492737"/>
    <lineage>
        <taxon>Bacteria</taxon>
        <taxon>Pseudomonadati</taxon>
        <taxon>Bacteroidota</taxon>
        <taxon>Flavobacteriia</taxon>
        <taxon>Flavobacteriales</taxon>
        <taxon>Flavobacteriaceae</taxon>
        <taxon>Flavobacterium</taxon>
    </lineage>
</organism>
<reference evidence="2 3" key="1">
    <citation type="submission" date="2016-10" db="EMBL/GenBank/DDBJ databases">
        <title>Flavobacterium gilvum sp. nov., isolated from stream water.</title>
        <authorList>
            <person name="Shin S.-K."/>
            <person name="Cho Y.-J."/>
            <person name="Yi H."/>
        </authorList>
    </citation>
    <scope>NUCLEOTIDE SEQUENCE [LARGE SCALE GENOMIC DNA]</scope>
    <source>
        <strain evidence="2 3">EM1308</strain>
    </source>
</reference>
<dbReference type="AlphaFoldDB" id="A0AAC9N459"/>